<sequence length="374" mass="38908">MTSGPLAGIKVVEFTGIGPAPYGCMLLAELGASVIRVDRPGGGGLAEAPMGPLFRSRPRLELDLKSPEGRAAVLRLAERADVLVEGLRPGVTERLGVGPGDCLAVNPGLVYARMTGWGQEGPLAQRAGHDITYSALTGALHMIGPRERPVQAVNLVADFGGGALFLVVGVLAALLERGRSGKGQVVDAAMVDGAASLTTMLYGMLGTGFWVDERQANLLDGGAPFYDTYRCADGRFVAVGALEPQFYAALVAGLGVTPEGGQYDRDAWPAHREAFAAAFATRTRDEWAAVFEGTDACVAPVLAMREAPHHPHMAARGTFTTLGGVTQPVAAPRFSRTPALAPTPPGDTGPALAGWGFTADEIKDLAGQPGNRDT</sequence>
<name>A0ABY5VQT3_9ACTN</name>
<dbReference type="InterPro" id="IPR050509">
    <property type="entry name" value="CoA-transferase_III"/>
</dbReference>
<dbReference type="SUPFAM" id="SSF89796">
    <property type="entry name" value="CoA-transferase family III (CaiB/BaiF)"/>
    <property type="match status" value="1"/>
</dbReference>
<dbReference type="PANTHER" id="PTHR48228:SF5">
    <property type="entry name" value="ALPHA-METHYLACYL-COA RACEMASE"/>
    <property type="match status" value="1"/>
</dbReference>
<organism evidence="2 3">
    <name type="scientific">Dactylosporangium fulvum</name>
    <dbReference type="NCBI Taxonomy" id="53359"/>
    <lineage>
        <taxon>Bacteria</taxon>
        <taxon>Bacillati</taxon>
        <taxon>Actinomycetota</taxon>
        <taxon>Actinomycetes</taxon>
        <taxon>Micromonosporales</taxon>
        <taxon>Micromonosporaceae</taxon>
        <taxon>Dactylosporangium</taxon>
    </lineage>
</organism>
<evidence type="ECO:0000313" key="2">
    <source>
        <dbReference type="EMBL" id="UWP79444.1"/>
    </source>
</evidence>
<dbReference type="EMBL" id="CP073720">
    <property type="protein sequence ID" value="UWP79444.1"/>
    <property type="molecule type" value="Genomic_DNA"/>
</dbReference>
<evidence type="ECO:0000256" key="1">
    <source>
        <dbReference type="SAM" id="Phobius"/>
    </source>
</evidence>
<protein>
    <submittedName>
        <fullName evidence="2">CoA transferase</fullName>
    </submittedName>
</protein>
<keyword evidence="3" id="KW-1185">Reference proteome</keyword>
<keyword evidence="1" id="KW-1133">Transmembrane helix</keyword>
<dbReference type="Proteomes" id="UP001059617">
    <property type="component" value="Chromosome"/>
</dbReference>
<gene>
    <name evidence="2" type="ORF">Dfulv_30285</name>
</gene>
<evidence type="ECO:0000313" key="3">
    <source>
        <dbReference type="Proteomes" id="UP001059617"/>
    </source>
</evidence>
<accession>A0ABY5VQT3</accession>
<dbReference type="RefSeq" id="WP_259857186.1">
    <property type="nucleotide sequence ID" value="NZ_BAAAST010000084.1"/>
</dbReference>
<reference evidence="2" key="1">
    <citation type="submission" date="2021-04" db="EMBL/GenBank/DDBJ databases">
        <authorList>
            <person name="Hartkoorn R.C."/>
            <person name="Beaudoing E."/>
            <person name="Hot D."/>
        </authorList>
    </citation>
    <scope>NUCLEOTIDE SEQUENCE</scope>
    <source>
        <strain evidence="2">NRRL B-16292</strain>
    </source>
</reference>
<dbReference type="InterPro" id="IPR044855">
    <property type="entry name" value="CoA-Trfase_III_dom3_sf"/>
</dbReference>
<keyword evidence="2" id="KW-0808">Transferase</keyword>
<dbReference type="PANTHER" id="PTHR48228">
    <property type="entry name" value="SUCCINYL-COA--D-CITRAMALATE COA-TRANSFERASE"/>
    <property type="match status" value="1"/>
</dbReference>
<feature type="transmembrane region" description="Helical" evidence="1">
    <location>
        <begin position="155"/>
        <end position="175"/>
    </location>
</feature>
<dbReference type="Gene3D" id="3.30.1540.10">
    <property type="entry name" value="formyl-coa transferase, domain 3"/>
    <property type="match status" value="1"/>
</dbReference>
<proteinExistence type="predicted"/>
<dbReference type="Gene3D" id="3.40.50.10540">
    <property type="entry name" value="Crotonobetainyl-coa:carnitine coa-transferase, domain 1"/>
    <property type="match status" value="1"/>
</dbReference>
<dbReference type="InterPro" id="IPR023606">
    <property type="entry name" value="CoA-Trfase_III_dom_1_sf"/>
</dbReference>
<reference evidence="2" key="2">
    <citation type="submission" date="2022-09" db="EMBL/GenBank/DDBJ databases">
        <title>Biosynthetic gene clusters of Dactylosporangioum fulvum.</title>
        <authorList>
            <person name="Caradec T."/>
        </authorList>
    </citation>
    <scope>NUCLEOTIDE SEQUENCE</scope>
    <source>
        <strain evidence="2">NRRL B-16292</strain>
    </source>
</reference>
<dbReference type="GO" id="GO:0016740">
    <property type="term" value="F:transferase activity"/>
    <property type="evidence" value="ECO:0007669"/>
    <property type="project" value="UniProtKB-KW"/>
</dbReference>
<keyword evidence="1" id="KW-0472">Membrane</keyword>
<keyword evidence="1" id="KW-0812">Transmembrane</keyword>
<dbReference type="InterPro" id="IPR003673">
    <property type="entry name" value="CoA-Trfase_fam_III"/>
</dbReference>
<dbReference type="Pfam" id="PF02515">
    <property type="entry name" value="CoA_transf_3"/>
    <property type="match status" value="1"/>
</dbReference>